<protein>
    <submittedName>
        <fullName evidence="2">Uncharacterized protein</fullName>
    </submittedName>
</protein>
<feature type="compositionally biased region" description="Polar residues" evidence="1">
    <location>
        <begin position="93"/>
        <end position="102"/>
    </location>
</feature>
<feature type="compositionally biased region" description="Polar residues" evidence="1">
    <location>
        <begin position="259"/>
        <end position="291"/>
    </location>
</feature>
<feature type="region of interest" description="Disordered" evidence="1">
    <location>
        <begin position="146"/>
        <end position="204"/>
    </location>
</feature>
<proteinExistence type="predicted"/>
<sequence>MYPRPLPVPLLDFSQPSNPARTAKNGSPPGSPTIPSSTPSSHSRGGNSLSNFIPYRKRPALPPAYRISDYGNLTPENSDASTNSGSDKELTMSFRQNSSPSAQELEDLSTRPSEATIPELEQIPHLSDLCASQSGHFDPVMYITNSSHHQAQPRRHPTNLQSHHADVIPRKPTTGGARGAERGGGTIGSSSARVDSPAPSLGYKQRGLAVTTNYSDSSSCPGEVEAEEEENVPLGILKVGYTQPLARPPSRVRSPTSPLATVSNLNDDAHTNGESVTNSLDFNQPSLVSVG</sequence>
<evidence type="ECO:0000313" key="2">
    <source>
        <dbReference type="EMBL" id="KAJ1959064.1"/>
    </source>
</evidence>
<organism evidence="2 3">
    <name type="scientific">Dispira parvispora</name>
    <dbReference type="NCBI Taxonomy" id="1520584"/>
    <lineage>
        <taxon>Eukaryota</taxon>
        <taxon>Fungi</taxon>
        <taxon>Fungi incertae sedis</taxon>
        <taxon>Zoopagomycota</taxon>
        <taxon>Kickxellomycotina</taxon>
        <taxon>Dimargaritomycetes</taxon>
        <taxon>Dimargaritales</taxon>
        <taxon>Dimargaritaceae</taxon>
        <taxon>Dispira</taxon>
    </lineage>
</organism>
<evidence type="ECO:0000313" key="3">
    <source>
        <dbReference type="Proteomes" id="UP001150925"/>
    </source>
</evidence>
<feature type="region of interest" description="Disordered" evidence="1">
    <location>
        <begin position="1"/>
        <end position="121"/>
    </location>
</feature>
<feature type="compositionally biased region" description="Low complexity" evidence="1">
    <location>
        <begin position="33"/>
        <end position="48"/>
    </location>
</feature>
<name>A0A9W8AL02_9FUNG</name>
<dbReference type="AlphaFoldDB" id="A0A9W8AL02"/>
<dbReference type="EMBL" id="JANBPY010001691">
    <property type="protein sequence ID" value="KAJ1959064.1"/>
    <property type="molecule type" value="Genomic_DNA"/>
</dbReference>
<comment type="caution">
    <text evidence="2">The sequence shown here is derived from an EMBL/GenBank/DDBJ whole genome shotgun (WGS) entry which is preliminary data.</text>
</comment>
<accession>A0A9W8AL02</accession>
<reference evidence="2" key="1">
    <citation type="submission" date="2022-07" db="EMBL/GenBank/DDBJ databases">
        <title>Phylogenomic reconstructions and comparative analyses of Kickxellomycotina fungi.</title>
        <authorList>
            <person name="Reynolds N.K."/>
            <person name="Stajich J.E."/>
            <person name="Barry K."/>
            <person name="Grigoriev I.V."/>
            <person name="Crous P."/>
            <person name="Smith M.E."/>
        </authorList>
    </citation>
    <scope>NUCLEOTIDE SEQUENCE</scope>
    <source>
        <strain evidence="2">RSA 1196</strain>
    </source>
</reference>
<evidence type="ECO:0000256" key="1">
    <source>
        <dbReference type="SAM" id="MobiDB-lite"/>
    </source>
</evidence>
<feature type="compositionally biased region" description="Polar residues" evidence="1">
    <location>
        <begin position="74"/>
        <end position="85"/>
    </location>
</feature>
<keyword evidence="3" id="KW-1185">Reference proteome</keyword>
<gene>
    <name evidence="2" type="ORF">IWQ62_004761</name>
</gene>
<dbReference type="Proteomes" id="UP001150925">
    <property type="component" value="Unassembled WGS sequence"/>
</dbReference>
<feature type="region of interest" description="Disordered" evidence="1">
    <location>
        <begin position="212"/>
        <end position="231"/>
    </location>
</feature>
<feature type="compositionally biased region" description="Low complexity" evidence="1">
    <location>
        <begin position="248"/>
        <end position="258"/>
    </location>
</feature>
<feature type="region of interest" description="Disordered" evidence="1">
    <location>
        <begin position="243"/>
        <end position="291"/>
    </location>
</feature>
<feature type="compositionally biased region" description="Gly residues" evidence="1">
    <location>
        <begin position="176"/>
        <end position="187"/>
    </location>
</feature>